<protein>
    <submittedName>
        <fullName evidence="1">Uncharacterized protein</fullName>
    </submittedName>
</protein>
<name>A0A1H2VAB1_9PROT</name>
<sequence>MVYLNEEFESFPGGHEKLQKFLILLRSEEASPGQA</sequence>
<dbReference type="AlphaFoldDB" id="A0A1H2VAB1"/>
<dbReference type="Proteomes" id="UP000183454">
    <property type="component" value="Unassembled WGS sequence"/>
</dbReference>
<dbReference type="EMBL" id="FNNH01000020">
    <property type="protein sequence ID" value="SDW64854.1"/>
    <property type="molecule type" value="Genomic_DNA"/>
</dbReference>
<evidence type="ECO:0000313" key="1">
    <source>
        <dbReference type="EMBL" id="SDW64854.1"/>
    </source>
</evidence>
<organism evidence="1 2">
    <name type="scientific">Nitrosomonas communis</name>
    <dbReference type="NCBI Taxonomy" id="44574"/>
    <lineage>
        <taxon>Bacteria</taxon>
        <taxon>Pseudomonadati</taxon>
        <taxon>Pseudomonadota</taxon>
        <taxon>Betaproteobacteria</taxon>
        <taxon>Nitrosomonadales</taxon>
        <taxon>Nitrosomonadaceae</taxon>
        <taxon>Nitrosomonas</taxon>
    </lineage>
</organism>
<proteinExistence type="predicted"/>
<accession>A0A1H2VAB1</accession>
<reference evidence="1 2" key="1">
    <citation type="submission" date="2016-10" db="EMBL/GenBank/DDBJ databases">
        <authorList>
            <person name="de Groot N.N."/>
        </authorList>
    </citation>
    <scope>NUCLEOTIDE SEQUENCE [LARGE SCALE GENOMIC DNA]</scope>
    <source>
        <strain evidence="1 2">Nm110</strain>
    </source>
</reference>
<evidence type="ECO:0000313" key="2">
    <source>
        <dbReference type="Proteomes" id="UP000183454"/>
    </source>
</evidence>
<gene>
    <name evidence="1" type="ORF">SAMN05421882_102029</name>
</gene>